<dbReference type="EnsemblPlants" id="ORGLA12G0155900.1">
    <property type="protein sequence ID" value="ORGLA12G0155900.1"/>
    <property type="gene ID" value="ORGLA12G0155900"/>
</dbReference>
<protein>
    <recommendedName>
        <fullName evidence="3">Hcy-binding domain-containing protein</fullName>
    </recommendedName>
</protein>
<dbReference type="Pfam" id="PF02574">
    <property type="entry name" value="S-methyl_trans"/>
    <property type="match status" value="1"/>
</dbReference>
<dbReference type="AlphaFoldDB" id="I1R7Q3"/>
<dbReference type="GO" id="GO:0032259">
    <property type="term" value="P:methylation"/>
    <property type="evidence" value="ECO:0007669"/>
    <property type="project" value="UniProtKB-KW"/>
</dbReference>
<dbReference type="HOGENOM" id="CLU_2675132_0_0_1"/>
<evidence type="ECO:0000256" key="1">
    <source>
        <dbReference type="ARBA" id="ARBA00022603"/>
    </source>
</evidence>
<evidence type="ECO:0000313" key="4">
    <source>
        <dbReference type="EnsemblPlants" id="ORGLA12G0155900.1"/>
    </source>
</evidence>
<organism evidence="4 5">
    <name type="scientific">Oryza glaberrima</name>
    <name type="common">African rice</name>
    <dbReference type="NCBI Taxonomy" id="4538"/>
    <lineage>
        <taxon>Eukaryota</taxon>
        <taxon>Viridiplantae</taxon>
        <taxon>Streptophyta</taxon>
        <taxon>Embryophyta</taxon>
        <taxon>Tracheophyta</taxon>
        <taxon>Spermatophyta</taxon>
        <taxon>Magnoliopsida</taxon>
        <taxon>Liliopsida</taxon>
        <taxon>Poales</taxon>
        <taxon>Poaceae</taxon>
        <taxon>BOP clade</taxon>
        <taxon>Oryzoideae</taxon>
        <taxon>Oryzeae</taxon>
        <taxon>Oryzinae</taxon>
        <taxon>Oryza</taxon>
    </lineage>
</organism>
<keyword evidence="2" id="KW-0808">Transferase</keyword>
<feature type="domain" description="Hcy-binding" evidence="3">
    <location>
        <begin position="31"/>
        <end position="67"/>
    </location>
</feature>
<dbReference type="GO" id="GO:0008168">
    <property type="term" value="F:methyltransferase activity"/>
    <property type="evidence" value="ECO:0007669"/>
    <property type="project" value="UniProtKB-KW"/>
</dbReference>
<dbReference type="eggNOG" id="KOG1579">
    <property type="taxonomic scope" value="Eukaryota"/>
</dbReference>
<dbReference type="STRING" id="4538.I1R7Q3"/>
<dbReference type="InterPro" id="IPR036589">
    <property type="entry name" value="HCY_dom_sf"/>
</dbReference>
<proteinExistence type="predicted"/>
<name>I1R7Q3_ORYGL</name>
<sequence>MVGKSGGGGGAAEEDGAAAVRRWVEAGGGRLVMDGGLATELEANGADLNDPLWSAKCLLSSSHLIRKSIRPKKPT</sequence>
<evidence type="ECO:0000313" key="5">
    <source>
        <dbReference type="Proteomes" id="UP000007306"/>
    </source>
</evidence>
<dbReference type="Proteomes" id="UP000007306">
    <property type="component" value="Chromosome 12"/>
</dbReference>
<dbReference type="Gene3D" id="3.20.20.330">
    <property type="entry name" value="Homocysteine-binding-like domain"/>
    <property type="match status" value="1"/>
</dbReference>
<dbReference type="Gramene" id="ORGLA12G0155900.1">
    <property type="protein sequence ID" value="ORGLA12G0155900.1"/>
    <property type="gene ID" value="ORGLA12G0155900"/>
</dbReference>
<reference evidence="4 5" key="2">
    <citation type="submission" date="2018-04" db="EMBL/GenBank/DDBJ databases">
        <title>OglaRS2 (Oryza glaberrima Reference Sequence Version 2).</title>
        <authorList>
            <person name="Zhang J."/>
            <person name="Kudrna D."/>
            <person name="Lee S."/>
            <person name="Talag J."/>
            <person name="Rajasekar S."/>
            <person name="Wing R.A."/>
        </authorList>
    </citation>
    <scope>NUCLEOTIDE SEQUENCE [LARGE SCALE GENOMIC DNA]</scope>
    <source>
        <strain evidence="4 5">cv. IRGC 96717</strain>
    </source>
</reference>
<keyword evidence="1" id="KW-0489">Methyltransferase</keyword>
<reference evidence="4" key="1">
    <citation type="submission" date="2015-06" db="UniProtKB">
        <authorList>
            <consortium name="EnsemblPlants"/>
        </authorList>
    </citation>
    <scope>IDENTIFICATION</scope>
</reference>
<evidence type="ECO:0000256" key="2">
    <source>
        <dbReference type="ARBA" id="ARBA00022679"/>
    </source>
</evidence>
<evidence type="ECO:0000259" key="3">
    <source>
        <dbReference type="Pfam" id="PF02574"/>
    </source>
</evidence>
<dbReference type="InterPro" id="IPR003726">
    <property type="entry name" value="HCY_dom"/>
</dbReference>
<accession>I1R7Q3</accession>
<keyword evidence="5" id="KW-1185">Reference proteome</keyword>
<dbReference type="SUPFAM" id="SSF82282">
    <property type="entry name" value="Homocysteine S-methyltransferase"/>
    <property type="match status" value="1"/>
</dbReference>